<dbReference type="AlphaFoldDB" id="A0A4Y8UFB5"/>
<evidence type="ECO:0000256" key="3">
    <source>
        <dbReference type="ARBA" id="ARBA00022538"/>
    </source>
</evidence>
<keyword evidence="4 13" id="KW-0812">Transmembrane</keyword>
<feature type="domain" description="Ion transport" evidence="14">
    <location>
        <begin position="10"/>
        <end position="223"/>
    </location>
</feature>
<gene>
    <name evidence="15" type="ORF">E3W66_08380</name>
</gene>
<keyword evidence="10 13" id="KW-0472">Membrane</keyword>
<dbReference type="Gene3D" id="1.20.120.350">
    <property type="entry name" value="Voltage-gated potassium channels. Chain C"/>
    <property type="match status" value="1"/>
</dbReference>
<feature type="transmembrane region" description="Helical" evidence="13">
    <location>
        <begin position="12"/>
        <end position="30"/>
    </location>
</feature>
<keyword evidence="7" id="KW-0630">Potassium</keyword>
<evidence type="ECO:0000259" key="14">
    <source>
        <dbReference type="Pfam" id="PF00520"/>
    </source>
</evidence>
<proteinExistence type="predicted"/>
<feature type="transmembrane region" description="Helical" evidence="13">
    <location>
        <begin position="70"/>
        <end position="91"/>
    </location>
</feature>
<evidence type="ECO:0000256" key="4">
    <source>
        <dbReference type="ARBA" id="ARBA00022692"/>
    </source>
</evidence>
<feature type="compositionally biased region" description="Basic and acidic residues" evidence="12">
    <location>
        <begin position="222"/>
        <end position="232"/>
    </location>
</feature>
<evidence type="ECO:0000256" key="8">
    <source>
        <dbReference type="ARBA" id="ARBA00022989"/>
    </source>
</evidence>
<keyword evidence="11" id="KW-0407">Ion channel</keyword>
<dbReference type="Proteomes" id="UP000298133">
    <property type="component" value="Unassembled WGS sequence"/>
</dbReference>
<evidence type="ECO:0000256" key="13">
    <source>
        <dbReference type="SAM" id="Phobius"/>
    </source>
</evidence>
<evidence type="ECO:0000256" key="6">
    <source>
        <dbReference type="ARBA" id="ARBA00022882"/>
    </source>
</evidence>
<dbReference type="SUPFAM" id="SSF81324">
    <property type="entry name" value="Voltage-gated potassium channels"/>
    <property type="match status" value="1"/>
</dbReference>
<evidence type="ECO:0000256" key="10">
    <source>
        <dbReference type="ARBA" id="ARBA00023136"/>
    </source>
</evidence>
<keyword evidence="8 13" id="KW-1133">Transmembrane helix</keyword>
<evidence type="ECO:0000256" key="2">
    <source>
        <dbReference type="ARBA" id="ARBA00022448"/>
    </source>
</evidence>
<keyword evidence="2" id="KW-0813">Transport</keyword>
<accession>A0A4Y8UFB5</accession>
<keyword evidence="6" id="KW-0851">Voltage-gated channel</keyword>
<name>A0A4Y8UFB5_9GAMM</name>
<keyword evidence="9" id="KW-0406">Ion transport</keyword>
<dbReference type="GO" id="GO:0001508">
    <property type="term" value="P:action potential"/>
    <property type="evidence" value="ECO:0007669"/>
    <property type="project" value="TreeGrafter"/>
</dbReference>
<evidence type="ECO:0000256" key="11">
    <source>
        <dbReference type="ARBA" id="ARBA00023303"/>
    </source>
</evidence>
<feature type="region of interest" description="Disordered" evidence="12">
    <location>
        <begin position="222"/>
        <end position="245"/>
    </location>
</feature>
<dbReference type="GO" id="GO:0008076">
    <property type="term" value="C:voltage-gated potassium channel complex"/>
    <property type="evidence" value="ECO:0007669"/>
    <property type="project" value="InterPro"/>
</dbReference>
<feature type="transmembrane region" description="Helical" evidence="13">
    <location>
        <begin position="36"/>
        <end position="58"/>
    </location>
</feature>
<dbReference type="InterPro" id="IPR028325">
    <property type="entry name" value="VG_K_chnl"/>
</dbReference>
<evidence type="ECO:0000313" key="16">
    <source>
        <dbReference type="Proteomes" id="UP000298133"/>
    </source>
</evidence>
<comment type="caution">
    <text evidence="15">The sequence shown here is derived from an EMBL/GenBank/DDBJ whole genome shotgun (WGS) entry which is preliminary data.</text>
</comment>
<feature type="transmembrane region" description="Helical" evidence="13">
    <location>
        <begin position="192"/>
        <end position="219"/>
    </location>
</feature>
<keyword evidence="5" id="KW-0631">Potassium channel</keyword>
<dbReference type="PANTHER" id="PTHR11537">
    <property type="entry name" value="VOLTAGE-GATED POTASSIUM CHANNEL"/>
    <property type="match status" value="1"/>
</dbReference>
<dbReference type="PANTHER" id="PTHR11537:SF254">
    <property type="entry name" value="POTASSIUM VOLTAGE-GATED CHANNEL PROTEIN SHAB"/>
    <property type="match status" value="1"/>
</dbReference>
<dbReference type="Gene3D" id="1.10.287.70">
    <property type="match status" value="1"/>
</dbReference>
<comment type="subcellular location">
    <subcellularLocation>
        <location evidence="1">Membrane</location>
        <topology evidence="1">Multi-pass membrane protein</topology>
    </subcellularLocation>
</comment>
<feature type="transmembrane region" description="Helical" evidence="13">
    <location>
        <begin position="164"/>
        <end position="186"/>
    </location>
</feature>
<evidence type="ECO:0000313" key="15">
    <source>
        <dbReference type="EMBL" id="TFH67495.1"/>
    </source>
</evidence>
<dbReference type="Pfam" id="PF00520">
    <property type="entry name" value="Ion_trans"/>
    <property type="match status" value="1"/>
</dbReference>
<evidence type="ECO:0000256" key="7">
    <source>
        <dbReference type="ARBA" id="ARBA00022958"/>
    </source>
</evidence>
<protein>
    <submittedName>
        <fullName evidence="15">Ion transporter</fullName>
    </submittedName>
</protein>
<evidence type="ECO:0000256" key="5">
    <source>
        <dbReference type="ARBA" id="ARBA00022826"/>
    </source>
</evidence>
<keyword evidence="16" id="KW-1185">Reference proteome</keyword>
<keyword evidence="3" id="KW-0633">Potassium transport</keyword>
<organism evidence="15 16">
    <name type="scientific">Gammaproteobacteria bacterium LSUCC0057</name>
    <dbReference type="NCBI Taxonomy" id="2559237"/>
    <lineage>
        <taxon>Bacteria</taxon>
        <taxon>Pseudomonadati</taxon>
        <taxon>Pseudomonadota</taxon>
        <taxon>Gammaproteobacteria</taxon>
        <taxon>Cellvibrionales</taxon>
        <taxon>Porticoccaceae</taxon>
        <taxon>SAR92 clade</taxon>
    </lineage>
</organism>
<dbReference type="EMBL" id="SPIA01000003">
    <property type="protein sequence ID" value="TFH67495.1"/>
    <property type="molecule type" value="Genomic_DNA"/>
</dbReference>
<dbReference type="InterPro" id="IPR027359">
    <property type="entry name" value="Volt_channel_dom_sf"/>
</dbReference>
<evidence type="ECO:0000256" key="9">
    <source>
        <dbReference type="ARBA" id="ARBA00023065"/>
    </source>
</evidence>
<dbReference type="InterPro" id="IPR005821">
    <property type="entry name" value="Ion_trans_dom"/>
</dbReference>
<dbReference type="OrthoDB" id="9799090at2"/>
<dbReference type="PRINTS" id="PR00169">
    <property type="entry name" value="KCHANNEL"/>
</dbReference>
<dbReference type="GO" id="GO:0005249">
    <property type="term" value="F:voltage-gated potassium channel activity"/>
    <property type="evidence" value="ECO:0007669"/>
    <property type="project" value="InterPro"/>
</dbReference>
<feature type="transmembrane region" description="Helical" evidence="13">
    <location>
        <begin position="131"/>
        <end position="152"/>
    </location>
</feature>
<evidence type="ECO:0000256" key="1">
    <source>
        <dbReference type="ARBA" id="ARBA00004141"/>
    </source>
</evidence>
<evidence type="ECO:0000256" key="12">
    <source>
        <dbReference type="SAM" id="MobiDB-lite"/>
    </source>
</evidence>
<sequence length="245" mass="27727">MRAFLDSTKFNWFITALIFYSVFCFSLETLPDLEPGVVQFLKISEVVVIIIFTIEYLARLALADKPLKHFFSFYAMVDLLAILPFYLAFAVDLRSLRILRLLRLLRLLKLVRYSGAIVRFSKAMMEAREELILFGGASMGMIYISAVGIYHFEHQAQPEAYGSIFDCLWWAVITLTTVGYGDIYPVTIGGRFFTFVILMIGLGLIAVPTGIITSSLSAVRREQEREEQRADQLAEQGAPAPREPS</sequence>
<reference evidence="15 16" key="1">
    <citation type="submission" date="2019-03" db="EMBL/GenBank/DDBJ databases">
        <title>Draft genome of Gammaproteobacteria bacterium LSUCC0057, a member of the SAR92 clade.</title>
        <authorList>
            <person name="Lanclos V.C."/>
            <person name="Doiron C."/>
            <person name="Henson M.W."/>
            <person name="Thrash J.C."/>
        </authorList>
    </citation>
    <scope>NUCLEOTIDE SEQUENCE [LARGE SCALE GENOMIC DNA]</scope>
    <source>
        <strain evidence="15 16">LSUCC0057</strain>
    </source>
</reference>